<name>A0ABZ0SCN8_9GAMM</name>
<keyword evidence="4" id="KW-1185">Reference proteome</keyword>
<evidence type="ECO:0000313" key="4">
    <source>
        <dbReference type="Proteomes" id="UP001432180"/>
    </source>
</evidence>
<dbReference type="Gene3D" id="1.10.1220.170">
    <property type="match status" value="1"/>
</dbReference>
<organism evidence="3 4">
    <name type="scientific">Thiorhodovibrio winogradskyi</name>
    <dbReference type="NCBI Taxonomy" id="77007"/>
    <lineage>
        <taxon>Bacteria</taxon>
        <taxon>Pseudomonadati</taxon>
        <taxon>Pseudomonadota</taxon>
        <taxon>Gammaproteobacteria</taxon>
        <taxon>Chromatiales</taxon>
        <taxon>Chromatiaceae</taxon>
        <taxon>Thiorhodovibrio</taxon>
    </lineage>
</organism>
<dbReference type="EMBL" id="CP121472">
    <property type="protein sequence ID" value="WPL18334.1"/>
    <property type="molecule type" value="Genomic_DNA"/>
</dbReference>
<evidence type="ECO:0000313" key="3">
    <source>
        <dbReference type="EMBL" id="WPL18334.1"/>
    </source>
</evidence>
<dbReference type="Pfam" id="PF02604">
    <property type="entry name" value="PhdYeFM_antitox"/>
    <property type="match status" value="1"/>
</dbReference>
<protein>
    <recommendedName>
        <fullName evidence="2">Antitoxin</fullName>
    </recommendedName>
</protein>
<evidence type="ECO:0000256" key="1">
    <source>
        <dbReference type="ARBA" id="ARBA00009981"/>
    </source>
</evidence>
<evidence type="ECO:0000256" key="2">
    <source>
        <dbReference type="RuleBase" id="RU362080"/>
    </source>
</evidence>
<comment type="similarity">
    <text evidence="1 2">Belongs to the phD/YefM antitoxin family.</text>
</comment>
<dbReference type="InterPro" id="IPR036165">
    <property type="entry name" value="YefM-like_sf"/>
</dbReference>
<dbReference type="RefSeq" id="WP_408034095.1">
    <property type="nucleotide sequence ID" value="NZ_CP121472.1"/>
</dbReference>
<comment type="function">
    <text evidence="2">Antitoxin component of a type II toxin-antitoxin (TA) system.</text>
</comment>
<dbReference type="SUPFAM" id="SSF143120">
    <property type="entry name" value="YefM-like"/>
    <property type="match status" value="1"/>
</dbReference>
<reference evidence="3 4" key="1">
    <citation type="journal article" date="2023" name="Microorganisms">
        <title>Thiorhodovibrio frisius and Trv. litoralis spp. nov., Two Novel Members from a Clade of Fastidious Purple Sulfur Bacteria That Exhibit Unique Red-Shifted Light-Harvesting Capabilities.</title>
        <authorList>
            <person name="Methner A."/>
            <person name="Kuzyk S.B."/>
            <person name="Petersen J."/>
            <person name="Bauer S."/>
            <person name="Brinkmann H."/>
            <person name="Sichau K."/>
            <person name="Wanner G."/>
            <person name="Wolf J."/>
            <person name="Neumann-Schaal M."/>
            <person name="Henke P."/>
            <person name="Tank M."/>
            <person name="Sproer C."/>
            <person name="Bunk B."/>
            <person name="Overmann J."/>
        </authorList>
    </citation>
    <scope>NUCLEOTIDE SEQUENCE [LARGE SCALE GENOMIC DNA]</scope>
    <source>
        <strain evidence="3 4">DSM 6702</strain>
    </source>
</reference>
<sequence length="82" mass="9256">MAQFPALMARAVANREVVMVRRVDGADVDLIAAEELDSLLETAHLLRSPRNAERLLRALERARRESPRPVTLEPVTLDKVRL</sequence>
<dbReference type="InterPro" id="IPR006442">
    <property type="entry name" value="Antitoxin_Phd/YefM"/>
</dbReference>
<proteinExistence type="inferred from homology"/>
<accession>A0ABZ0SCN8</accession>
<dbReference type="Proteomes" id="UP001432180">
    <property type="component" value="Chromosome"/>
</dbReference>
<gene>
    <name evidence="3" type="primary">yefM_2</name>
    <name evidence="3" type="ORF">Thiowin_03405</name>
</gene>